<evidence type="ECO:0000313" key="1">
    <source>
        <dbReference type="EMBL" id="SFH31245.1"/>
    </source>
</evidence>
<dbReference type="Proteomes" id="UP000199337">
    <property type="component" value="Unassembled WGS sequence"/>
</dbReference>
<dbReference type="AlphaFoldDB" id="A0A1I2Z0U9"/>
<proteinExistence type="predicted"/>
<dbReference type="EMBL" id="FOOX01000024">
    <property type="protein sequence ID" value="SFH31245.1"/>
    <property type="molecule type" value="Genomic_DNA"/>
</dbReference>
<organism evidence="1 2">
    <name type="scientific">Desulfotruncus arcticus DSM 17038</name>
    <dbReference type="NCBI Taxonomy" id="1121424"/>
    <lineage>
        <taxon>Bacteria</taxon>
        <taxon>Bacillati</taxon>
        <taxon>Bacillota</taxon>
        <taxon>Clostridia</taxon>
        <taxon>Eubacteriales</taxon>
        <taxon>Desulfallaceae</taxon>
        <taxon>Desulfotruncus</taxon>
    </lineage>
</organism>
<dbReference type="STRING" id="341036.SAMN05660649_04693"/>
<dbReference type="OrthoDB" id="1858262at2"/>
<evidence type="ECO:0000313" key="2">
    <source>
        <dbReference type="Proteomes" id="UP000199337"/>
    </source>
</evidence>
<name>A0A1I2Z0U9_9FIRM</name>
<gene>
    <name evidence="1" type="ORF">SAMN05660649_04693</name>
</gene>
<sequence length="75" mass="8717">MFNKFPITEKMHIHSLDGELREATILGRLGDNDYIAEYNGVKCHAIYNPFVNHFYVDDKYGVIKDKKPGKDEPCR</sequence>
<protein>
    <submittedName>
        <fullName evidence="1">Uncharacterized protein</fullName>
    </submittedName>
</protein>
<dbReference type="RefSeq" id="WP_092475098.1">
    <property type="nucleotide sequence ID" value="NZ_FOOX01000024.1"/>
</dbReference>
<accession>A0A1I2Z0U9</accession>
<keyword evidence="2" id="KW-1185">Reference proteome</keyword>
<reference evidence="2" key="1">
    <citation type="submission" date="2016-10" db="EMBL/GenBank/DDBJ databases">
        <authorList>
            <person name="Varghese N."/>
            <person name="Submissions S."/>
        </authorList>
    </citation>
    <scope>NUCLEOTIDE SEQUENCE [LARGE SCALE GENOMIC DNA]</scope>
    <source>
        <strain evidence="2">DSM 17038</strain>
    </source>
</reference>